<comment type="caution">
    <text evidence="5">The sequence shown here is derived from an EMBL/GenBank/DDBJ whole genome shotgun (WGS) entry which is preliminary data.</text>
</comment>
<reference evidence="5" key="1">
    <citation type="submission" date="2022-07" db="EMBL/GenBank/DDBJ databases">
        <title>Draft genome sequence of Zalerion maritima ATCC 34329, a (micro)plastics degrading marine fungus.</title>
        <authorList>
            <person name="Paco A."/>
            <person name="Goncalves M.F.M."/>
            <person name="Rocha-Santos T.A.P."/>
            <person name="Alves A."/>
        </authorList>
    </citation>
    <scope>NUCLEOTIDE SEQUENCE</scope>
    <source>
        <strain evidence="5">ATCC 34329</strain>
    </source>
</reference>
<dbReference type="EMBL" id="JAKWBI020000603">
    <property type="protein sequence ID" value="KAJ2893459.1"/>
    <property type="molecule type" value="Genomic_DNA"/>
</dbReference>
<keyword evidence="3" id="KW-0560">Oxidoreductase</keyword>
<dbReference type="PANTHER" id="PTHR46300:SF11">
    <property type="entry name" value="OXIDOREDUCTASE, PUTATIVE-RELATED"/>
    <property type="match status" value="1"/>
</dbReference>
<comment type="similarity">
    <text evidence="1">Belongs to the cytochrome P450 family.</text>
</comment>
<dbReference type="InterPro" id="IPR036396">
    <property type="entry name" value="Cyt_P450_sf"/>
</dbReference>
<dbReference type="PANTHER" id="PTHR46300">
    <property type="entry name" value="P450, PUTATIVE (EUROFUNG)-RELATED-RELATED"/>
    <property type="match status" value="1"/>
</dbReference>
<keyword evidence="6" id="KW-1185">Reference proteome</keyword>
<evidence type="ECO:0000256" key="4">
    <source>
        <dbReference type="ARBA" id="ARBA00023004"/>
    </source>
</evidence>
<proteinExistence type="inferred from homology"/>
<dbReference type="AlphaFoldDB" id="A0AAD5RGV9"/>
<organism evidence="5 6">
    <name type="scientific">Zalerion maritima</name>
    <dbReference type="NCBI Taxonomy" id="339359"/>
    <lineage>
        <taxon>Eukaryota</taxon>
        <taxon>Fungi</taxon>
        <taxon>Dikarya</taxon>
        <taxon>Ascomycota</taxon>
        <taxon>Pezizomycotina</taxon>
        <taxon>Sordariomycetes</taxon>
        <taxon>Lulworthiomycetidae</taxon>
        <taxon>Lulworthiales</taxon>
        <taxon>Lulworthiaceae</taxon>
        <taxon>Zalerion</taxon>
    </lineage>
</organism>
<evidence type="ECO:0008006" key="7">
    <source>
        <dbReference type="Google" id="ProtNLM"/>
    </source>
</evidence>
<dbReference type="InterPro" id="IPR001128">
    <property type="entry name" value="Cyt_P450"/>
</dbReference>
<evidence type="ECO:0000256" key="3">
    <source>
        <dbReference type="ARBA" id="ARBA00023002"/>
    </source>
</evidence>
<protein>
    <recommendedName>
        <fullName evidence="7">Cytochrome P450</fullName>
    </recommendedName>
</protein>
<evidence type="ECO:0000256" key="1">
    <source>
        <dbReference type="ARBA" id="ARBA00010617"/>
    </source>
</evidence>
<keyword evidence="4" id="KW-0408">Iron</keyword>
<keyword evidence="2" id="KW-0479">Metal-binding</keyword>
<sequence length="394" mass="45326">MSSPSIGSSIWSLQPTHTKGYLAIPTSVLLTTLLYSYLTYDKRRKDLPPGPKGYPIIGNLPSLLNPDKIPSITQRWAKQHGPVVYTKMAGLKILLSPIIADSVRSRFQPKPLHLHALRLEMARPAQDTPFRPEHEHVRDLSYEPIQDYGSKQDFFDFLKAAERKDQEAFYDINRRVPDWDDPYIKKIYEVLEHFTLMSEPGAWLVDAFPSLAKLPSWMVQGWWKPGREWFEYDRQVYLQFYRDLVDKIRDSTAPDCFIRDLYESKPESIGIDEEQAAYAAGTLVEAGSESTPTVINAWILACQLYPKAMAAAQEELDRVVGPGRMPSFDGEQNLPYIRSMVKETLRWWPITQAGNEPFFFRRRLVLRLLHSKGRRRHEDGTRFPHGAHQVPGAA</sequence>
<dbReference type="Pfam" id="PF00067">
    <property type="entry name" value="p450"/>
    <property type="match status" value="1"/>
</dbReference>
<evidence type="ECO:0000313" key="5">
    <source>
        <dbReference type="EMBL" id="KAJ2893459.1"/>
    </source>
</evidence>
<dbReference type="InterPro" id="IPR050364">
    <property type="entry name" value="Cytochrome_P450_fung"/>
</dbReference>
<dbReference type="GO" id="GO:0016705">
    <property type="term" value="F:oxidoreductase activity, acting on paired donors, with incorporation or reduction of molecular oxygen"/>
    <property type="evidence" value="ECO:0007669"/>
    <property type="project" value="InterPro"/>
</dbReference>
<evidence type="ECO:0000256" key="2">
    <source>
        <dbReference type="ARBA" id="ARBA00022723"/>
    </source>
</evidence>
<dbReference type="GO" id="GO:0004497">
    <property type="term" value="F:monooxygenase activity"/>
    <property type="evidence" value="ECO:0007669"/>
    <property type="project" value="UniProtKB-KW"/>
</dbReference>
<dbReference type="SUPFAM" id="SSF48264">
    <property type="entry name" value="Cytochrome P450"/>
    <property type="match status" value="1"/>
</dbReference>
<gene>
    <name evidence="5" type="ORF">MKZ38_008667</name>
</gene>
<dbReference type="GO" id="GO:0005506">
    <property type="term" value="F:iron ion binding"/>
    <property type="evidence" value="ECO:0007669"/>
    <property type="project" value="InterPro"/>
</dbReference>
<evidence type="ECO:0000313" key="6">
    <source>
        <dbReference type="Proteomes" id="UP001201980"/>
    </source>
</evidence>
<accession>A0AAD5RGV9</accession>
<name>A0AAD5RGV9_9PEZI</name>
<dbReference type="Gene3D" id="1.10.630.10">
    <property type="entry name" value="Cytochrome P450"/>
    <property type="match status" value="2"/>
</dbReference>
<dbReference type="GO" id="GO:0020037">
    <property type="term" value="F:heme binding"/>
    <property type="evidence" value="ECO:0007669"/>
    <property type="project" value="InterPro"/>
</dbReference>
<dbReference type="Proteomes" id="UP001201980">
    <property type="component" value="Unassembled WGS sequence"/>
</dbReference>